<dbReference type="OrthoDB" id="5298194at2"/>
<evidence type="ECO:0000259" key="1">
    <source>
        <dbReference type="Pfam" id="PF13679"/>
    </source>
</evidence>
<dbReference type="EMBL" id="APVG01000060">
    <property type="protein sequence ID" value="ENY70671.1"/>
    <property type="molecule type" value="Genomic_DNA"/>
</dbReference>
<dbReference type="InterPro" id="IPR029063">
    <property type="entry name" value="SAM-dependent_MTases_sf"/>
</dbReference>
<name>N9VH15_9GAMM</name>
<proteinExistence type="predicted"/>
<reference evidence="2 3" key="1">
    <citation type="journal article" date="2013" name="Genome Announc.">
        <title>Draft Genome Sequence of the Aeromonas diversa Type Strain.</title>
        <authorList>
            <person name="Farfan M."/>
            <person name="Spataro N."/>
            <person name="Sanglas A."/>
            <person name="Albarral V."/>
            <person name="Loren J.G."/>
            <person name="Bosch E."/>
            <person name="Fuste M.C."/>
        </authorList>
    </citation>
    <scope>NUCLEOTIDE SEQUENCE [LARGE SCALE GENOMIC DNA]</scope>
    <source>
        <strain evidence="2 3">2478-85</strain>
    </source>
</reference>
<dbReference type="PANTHER" id="PTHR13369:SF0">
    <property type="entry name" value="GLUTATHIONE S-TRANSFERASE C-TERMINAL DOMAIN-CONTAINING PROTEIN"/>
    <property type="match status" value="1"/>
</dbReference>
<gene>
    <name evidence="2" type="ORF">G114_17100</name>
</gene>
<dbReference type="InterPro" id="IPR025714">
    <property type="entry name" value="Methyltranfer_dom"/>
</dbReference>
<accession>N9VH15</accession>
<evidence type="ECO:0000313" key="3">
    <source>
        <dbReference type="Proteomes" id="UP000023775"/>
    </source>
</evidence>
<comment type="caution">
    <text evidence="2">The sequence shown here is derived from an EMBL/GenBank/DDBJ whole genome shotgun (WGS) entry which is preliminary data.</text>
</comment>
<dbReference type="RefSeq" id="WP_005359590.1">
    <property type="nucleotide sequence ID" value="NZ_APVG01000060.1"/>
</dbReference>
<dbReference type="PANTHER" id="PTHR13369">
    <property type="match status" value="1"/>
</dbReference>
<feature type="domain" description="Methyltransferase" evidence="1">
    <location>
        <begin position="127"/>
        <end position="231"/>
    </location>
</feature>
<sequence>MWTCPLLAQRFARLDALLTATAPWWQTQPYHHTRLCFADEAPALAEALLAMDDEEVLRLDGDGAALCDFLSPWIPQGHELHALAVLPPLRGEPPEVDAFLARHTPGRKWSQILAFTGALPQHEGPWLEWCAGKGHLGRLVSLTRHQSVTSLEWQTALCEEGRLLAERDGAHQRFVQGDAFTAPAADLITPAHHALALHACGELHTTLIEQVARRGAHGVTLSPCCYHLIRGEHYRPLSRAGRESALRLGKSDLRLPLQETVTAGARVRRLREQEVVWRLGFDSLQRAVRAVDAYLPVPNTQKSLFNGSFSDFCRWAAGLRGVTLPDRIDEAHWLSVGQARAALVLRMELVRHLFRRPLEMWLVLDRALRLEEEGYGVEIGEFCDRPLTPRNILIRAVRR</sequence>
<evidence type="ECO:0000313" key="2">
    <source>
        <dbReference type="EMBL" id="ENY70671.1"/>
    </source>
</evidence>
<organism evidence="2 3">
    <name type="scientific">Aeromonas diversa CDC 2478-85</name>
    <dbReference type="NCBI Taxonomy" id="1268237"/>
    <lineage>
        <taxon>Bacteria</taxon>
        <taxon>Pseudomonadati</taxon>
        <taxon>Pseudomonadota</taxon>
        <taxon>Gammaproteobacteria</taxon>
        <taxon>Aeromonadales</taxon>
        <taxon>Aeromonadaceae</taxon>
        <taxon>Aeromonas</taxon>
    </lineage>
</organism>
<protein>
    <recommendedName>
        <fullName evidence="1">Methyltransferase domain-containing protein</fullName>
    </recommendedName>
</protein>
<dbReference type="AlphaFoldDB" id="N9VH15"/>
<dbReference type="PATRIC" id="fig|1268237.3.peg.3356"/>
<dbReference type="eggNOG" id="ENOG502Z7Q4">
    <property type="taxonomic scope" value="Bacteria"/>
</dbReference>
<keyword evidence="3" id="KW-1185">Reference proteome</keyword>
<dbReference type="Proteomes" id="UP000023775">
    <property type="component" value="Unassembled WGS sequence"/>
</dbReference>
<dbReference type="Pfam" id="PF13679">
    <property type="entry name" value="Methyltransf_32"/>
    <property type="match status" value="1"/>
</dbReference>
<dbReference type="SUPFAM" id="SSF53335">
    <property type="entry name" value="S-adenosyl-L-methionine-dependent methyltransferases"/>
    <property type="match status" value="1"/>
</dbReference>